<reference evidence="13" key="3">
    <citation type="submission" date="2018-08" db="UniProtKB">
        <authorList>
            <consortium name="EnsemblPlants"/>
        </authorList>
    </citation>
    <scope>IDENTIFICATION</scope>
    <source>
        <strain evidence="13">cv. Bd21</strain>
    </source>
</reference>
<dbReference type="GeneID" id="100822942"/>
<reference evidence="12" key="2">
    <citation type="submission" date="2017-06" db="EMBL/GenBank/DDBJ databases">
        <title>WGS assembly of Brachypodium distachyon.</title>
        <authorList>
            <consortium name="The International Brachypodium Initiative"/>
            <person name="Lucas S."/>
            <person name="Harmon-Smith M."/>
            <person name="Lail K."/>
            <person name="Tice H."/>
            <person name="Grimwood J."/>
            <person name="Bruce D."/>
            <person name="Barry K."/>
            <person name="Shu S."/>
            <person name="Lindquist E."/>
            <person name="Wang M."/>
            <person name="Pitluck S."/>
            <person name="Vogel J.P."/>
            <person name="Garvin D.F."/>
            <person name="Mockler T.C."/>
            <person name="Schmutz J."/>
            <person name="Rokhsar D."/>
            <person name="Bevan M.W."/>
        </authorList>
    </citation>
    <scope>NUCLEOTIDE SEQUENCE</scope>
    <source>
        <strain evidence="12">Bd21</strain>
    </source>
</reference>
<keyword evidence="5 9" id="KW-1015">Disulfide bond</keyword>
<dbReference type="Gramene" id="PNT71299">
    <property type="protein sequence ID" value="PNT71299"/>
    <property type="gene ID" value="BRADI_2g26000v3"/>
</dbReference>
<dbReference type="PROSITE" id="PS00774">
    <property type="entry name" value="CHITINASE_19_2"/>
    <property type="match status" value="1"/>
</dbReference>
<dbReference type="PROSITE" id="PS50941">
    <property type="entry name" value="CHIT_BIND_I_2"/>
    <property type="match status" value="2"/>
</dbReference>
<feature type="disulfide bond" evidence="9">
    <location>
        <begin position="45"/>
        <end position="60"/>
    </location>
</feature>
<dbReference type="EC" id="3.2.1.14" evidence="2"/>
<dbReference type="Gene3D" id="3.30.60.10">
    <property type="entry name" value="Endochitinase-like"/>
    <property type="match status" value="2"/>
</dbReference>
<dbReference type="InterPro" id="IPR023346">
    <property type="entry name" value="Lysozyme-like_dom_sf"/>
</dbReference>
<evidence type="ECO:0000256" key="3">
    <source>
        <dbReference type="ARBA" id="ARBA00022669"/>
    </source>
</evidence>
<evidence type="ECO:0000256" key="7">
    <source>
        <dbReference type="ARBA" id="ARBA00023295"/>
    </source>
</evidence>
<evidence type="ECO:0000313" key="12">
    <source>
        <dbReference type="EMBL" id="PNT71299.1"/>
    </source>
</evidence>
<organism evidence="12">
    <name type="scientific">Brachypodium distachyon</name>
    <name type="common">Purple false brome</name>
    <name type="synonym">Trachynia distachya</name>
    <dbReference type="NCBI Taxonomy" id="15368"/>
    <lineage>
        <taxon>Eukaryota</taxon>
        <taxon>Viridiplantae</taxon>
        <taxon>Streptophyta</taxon>
        <taxon>Embryophyta</taxon>
        <taxon>Tracheophyta</taxon>
        <taxon>Spermatophyta</taxon>
        <taxon>Magnoliopsida</taxon>
        <taxon>Liliopsida</taxon>
        <taxon>Poales</taxon>
        <taxon>Poaceae</taxon>
        <taxon>BOP clade</taxon>
        <taxon>Pooideae</taxon>
        <taxon>Stipodae</taxon>
        <taxon>Brachypodieae</taxon>
        <taxon>Brachypodium</taxon>
    </lineage>
</organism>
<keyword evidence="4" id="KW-0378">Hydrolase</keyword>
<dbReference type="Proteomes" id="UP000008810">
    <property type="component" value="Chromosome 2"/>
</dbReference>
<dbReference type="GO" id="GO:0006032">
    <property type="term" value="P:chitin catabolic process"/>
    <property type="evidence" value="ECO:0007669"/>
    <property type="project" value="InterPro"/>
</dbReference>
<evidence type="ECO:0000256" key="5">
    <source>
        <dbReference type="ARBA" id="ARBA00023157"/>
    </source>
</evidence>
<evidence type="ECO:0000256" key="6">
    <source>
        <dbReference type="ARBA" id="ARBA00023277"/>
    </source>
</evidence>
<evidence type="ECO:0000256" key="8">
    <source>
        <dbReference type="ARBA" id="ARBA00023326"/>
    </source>
</evidence>
<evidence type="ECO:0000256" key="1">
    <source>
        <dbReference type="ARBA" id="ARBA00000822"/>
    </source>
</evidence>
<feature type="compositionally biased region" description="Pro residues" evidence="10">
    <location>
        <begin position="139"/>
        <end position="152"/>
    </location>
</feature>
<dbReference type="InterPro" id="IPR001002">
    <property type="entry name" value="Chitin-bd_1"/>
</dbReference>
<feature type="domain" description="Chitin-binding type-1" evidence="11">
    <location>
        <begin position="89"/>
        <end position="130"/>
    </location>
</feature>
<dbReference type="EnsemblPlants" id="PNT71299">
    <property type="protein sequence ID" value="PNT71299"/>
    <property type="gene ID" value="BRADI_2g26000v3"/>
</dbReference>
<dbReference type="GO" id="GO:0005576">
    <property type="term" value="C:extracellular region"/>
    <property type="evidence" value="ECO:0007669"/>
    <property type="project" value="UniProtKB-ARBA"/>
</dbReference>
<dbReference type="SUPFAM" id="SSF57016">
    <property type="entry name" value="Plant lectins/antimicrobial peptides"/>
    <property type="match status" value="2"/>
</dbReference>
<dbReference type="OrthoDB" id="5985073at2759"/>
<accession>A0A2K2DAJ2</accession>
<reference evidence="12 13" key="1">
    <citation type="journal article" date="2010" name="Nature">
        <title>Genome sequencing and analysis of the model grass Brachypodium distachyon.</title>
        <authorList>
            <consortium name="International Brachypodium Initiative"/>
        </authorList>
    </citation>
    <scope>NUCLEOTIDE SEQUENCE [LARGE SCALE GENOMIC DNA]</scope>
    <source>
        <strain evidence="12">Bd21</strain>
        <strain evidence="13">cv. Bd21</strain>
    </source>
</reference>
<evidence type="ECO:0000259" key="11">
    <source>
        <dbReference type="PROSITE" id="PS50941"/>
    </source>
</evidence>
<dbReference type="AlphaFoldDB" id="A0A2K2DAJ2"/>
<feature type="disulfide bond" evidence="9">
    <location>
        <begin position="106"/>
        <end position="120"/>
    </location>
</feature>
<dbReference type="SMART" id="SM00270">
    <property type="entry name" value="ChtBD1"/>
    <property type="match status" value="2"/>
</dbReference>
<dbReference type="InterPro" id="IPR000726">
    <property type="entry name" value="Glyco_hydro_19_cat"/>
</dbReference>
<evidence type="ECO:0000256" key="2">
    <source>
        <dbReference type="ARBA" id="ARBA00012729"/>
    </source>
</evidence>
<feature type="domain" description="Chitin-binding type-1" evidence="11">
    <location>
        <begin position="42"/>
        <end position="83"/>
    </location>
</feature>
<gene>
    <name evidence="13" type="primary">LOC100822942</name>
    <name evidence="12" type="ORF">BRADI_2g26000v3</name>
</gene>
<dbReference type="GO" id="GO:0004568">
    <property type="term" value="F:chitinase activity"/>
    <property type="evidence" value="ECO:0000318"/>
    <property type="project" value="GO_Central"/>
</dbReference>
<keyword evidence="6" id="KW-0119">Carbohydrate metabolism</keyword>
<evidence type="ECO:0000313" key="14">
    <source>
        <dbReference type="Proteomes" id="UP000008810"/>
    </source>
</evidence>
<feature type="disulfide bond" evidence="9">
    <location>
        <begin position="77"/>
        <end position="81"/>
    </location>
</feature>
<dbReference type="GO" id="GO:0000272">
    <property type="term" value="P:polysaccharide catabolic process"/>
    <property type="evidence" value="ECO:0007669"/>
    <property type="project" value="UniProtKB-KW"/>
</dbReference>
<dbReference type="RefSeq" id="XP_003566262.2">
    <property type="nucleotide sequence ID" value="XM_003566214.4"/>
</dbReference>
<keyword evidence="14" id="KW-1185">Reference proteome</keyword>
<dbReference type="GO" id="GO:0016998">
    <property type="term" value="P:cell wall macromolecule catabolic process"/>
    <property type="evidence" value="ECO:0007669"/>
    <property type="project" value="InterPro"/>
</dbReference>
<feature type="disulfide bond" evidence="9">
    <location>
        <begin position="54"/>
        <end position="66"/>
    </location>
</feature>
<dbReference type="Pfam" id="PF00182">
    <property type="entry name" value="Glyco_hydro_19"/>
    <property type="match status" value="1"/>
</dbReference>
<dbReference type="PANTHER" id="PTHR22595">
    <property type="entry name" value="CHITINASE-RELATED"/>
    <property type="match status" value="1"/>
</dbReference>
<feature type="disulfide bond" evidence="9">
    <location>
        <begin position="101"/>
        <end position="113"/>
    </location>
</feature>
<comment type="catalytic activity">
    <reaction evidence="1">
        <text>Random endo-hydrolysis of N-acetyl-beta-D-glucosaminide (1-&gt;4)-beta-linkages in chitin and chitodextrins.</text>
        <dbReference type="EC" id="3.2.1.14"/>
    </reaction>
</comment>
<feature type="disulfide bond" evidence="9">
    <location>
        <begin position="124"/>
        <end position="128"/>
    </location>
</feature>
<dbReference type="ExpressionAtlas" id="A0A2K2DAJ2">
    <property type="expression patterns" value="baseline"/>
</dbReference>
<feature type="region of interest" description="Disordered" evidence="10">
    <location>
        <begin position="139"/>
        <end position="158"/>
    </location>
</feature>
<protein>
    <recommendedName>
        <fullName evidence="2">chitinase</fullName>
        <ecNumber evidence="2">3.2.1.14</ecNumber>
    </recommendedName>
</protein>
<evidence type="ECO:0000256" key="4">
    <source>
        <dbReference type="ARBA" id="ARBA00022801"/>
    </source>
</evidence>
<dbReference type="Gene3D" id="3.30.20.10">
    <property type="entry name" value="Endochitinase, domain 2"/>
    <property type="match status" value="1"/>
</dbReference>
<keyword evidence="7" id="KW-0326">Glycosidase</keyword>
<proteinExistence type="predicted"/>
<dbReference type="CDD" id="cd06921">
    <property type="entry name" value="ChtBD1_GH19_hevein"/>
    <property type="match status" value="2"/>
</dbReference>
<dbReference type="Pfam" id="PF00187">
    <property type="entry name" value="Chitin_bind_1"/>
    <property type="match status" value="2"/>
</dbReference>
<dbReference type="EMBL" id="CM000881">
    <property type="protein sequence ID" value="PNT71299.1"/>
    <property type="molecule type" value="Genomic_DNA"/>
</dbReference>
<sequence length="413" mass="43230">MRHFSPYPSVVCKIKTMRAPSLATAVVLAILAAALATAQARAENCGSQAGGATCADNLCCSRFGFCGSSPEHCGDGCQSQCSGGGPGPGPTCGSQAGGATCANCLCCSRFGFCGSTPEHCGAGCQSQCSGCGPSPVPTPAPGPGPAPGPTPPGNEGVASILPRDLFERLLLHRNDNTCPARWFYTYDAFLAAAAAFPAFAGAEGNNNETRKREVAAFLGQTSHETTGGWDAAPDGPYSWGYCYKVEQQEPKPVYCEPSNEWPCTPGKKYYGRGPIQLSYNYNYGPAGQAPAIELDLLNNPDLVAADAVVAFKTALWFWMTPRDNKPSSHAVITGKWKPTAADIAAGRVPGYGVITNIINGGVECGIGPDLRVQDRIGFYRRYCDALGVDYGSNLDCDNQRPFSSGFPAGFAAQ</sequence>
<evidence type="ECO:0000256" key="10">
    <source>
        <dbReference type="SAM" id="MobiDB-lite"/>
    </source>
</evidence>
<feature type="disulfide bond" evidence="9">
    <location>
        <begin position="92"/>
        <end position="107"/>
    </location>
</feature>
<feature type="disulfide bond" evidence="9">
    <location>
        <begin position="59"/>
        <end position="73"/>
    </location>
</feature>
<keyword evidence="8" id="KW-0624">Polysaccharide degradation</keyword>
<dbReference type="STRING" id="15368.A0A2K2DAJ2"/>
<name>A0A2K2DAJ2_BRADI</name>
<dbReference type="FunFam" id="3.30.20.10:FF:000001">
    <property type="entry name" value="Endochitinase (Chitinase)"/>
    <property type="match status" value="1"/>
</dbReference>
<dbReference type="InterPro" id="IPR036861">
    <property type="entry name" value="Endochitinase-like_sf"/>
</dbReference>
<dbReference type="GO" id="GO:0050832">
    <property type="term" value="P:defense response to fungus"/>
    <property type="evidence" value="ECO:0000318"/>
    <property type="project" value="GO_Central"/>
</dbReference>
<dbReference type="CDD" id="cd00325">
    <property type="entry name" value="chitinase_GH19"/>
    <property type="match status" value="1"/>
</dbReference>
<dbReference type="GO" id="GO:0008843">
    <property type="term" value="F:endochitinase activity"/>
    <property type="evidence" value="ECO:0007669"/>
    <property type="project" value="UniProtKB-EC"/>
</dbReference>
<dbReference type="Gene3D" id="1.10.530.10">
    <property type="match status" value="1"/>
</dbReference>
<dbReference type="PROSITE" id="PS00773">
    <property type="entry name" value="CHITINASE_19_1"/>
    <property type="match status" value="1"/>
</dbReference>
<dbReference type="PANTHER" id="PTHR22595:SF140">
    <property type="entry name" value="CHITINASE 2"/>
    <property type="match status" value="1"/>
</dbReference>
<keyword evidence="3 9" id="KW-0147">Chitin-binding</keyword>
<dbReference type="GO" id="GO:0008061">
    <property type="term" value="F:chitin binding"/>
    <property type="evidence" value="ECO:0007669"/>
    <property type="project" value="UniProtKB-UniRule"/>
</dbReference>
<evidence type="ECO:0000313" key="13">
    <source>
        <dbReference type="EnsemblPlants" id="PNT71299"/>
    </source>
</evidence>
<dbReference type="SUPFAM" id="SSF53955">
    <property type="entry name" value="Lysozyme-like"/>
    <property type="match status" value="1"/>
</dbReference>
<evidence type="ECO:0000256" key="9">
    <source>
        <dbReference type="PROSITE-ProRule" id="PRU00261"/>
    </source>
</evidence>